<evidence type="ECO:0000256" key="5">
    <source>
        <dbReference type="ARBA" id="ARBA00022723"/>
    </source>
</evidence>
<evidence type="ECO:0000313" key="9">
    <source>
        <dbReference type="Proteomes" id="UP001190640"/>
    </source>
</evidence>
<feature type="domain" description="Globin" evidence="8">
    <location>
        <begin position="2"/>
        <end position="139"/>
    </location>
</feature>
<evidence type="ECO:0000256" key="1">
    <source>
        <dbReference type="ARBA" id="ARBA00008705"/>
    </source>
</evidence>
<dbReference type="GO" id="GO:0004601">
    <property type="term" value="F:peroxidase activity"/>
    <property type="evidence" value="ECO:0007669"/>
    <property type="project" value="TreeGrafter"/>
</dbReference>
<gene>
    <name evidence="10" type="primary">LOC129323625</name>
</gene>
<keyword evidence="5" id="KW-0479">Metal-binding</keyword>
<protein>
    <submittedName>
        <fullName evidence="10">Hemoglobin subunit alpha-like</fullName>
    </submittedName>
</protein>
<dbReference type="KEGG" id="emc:129323625"/>
<dbReference type="InterPro" id="IPR012292">
    <property type="entry name" value="Globin/Proto"/>
</dbReference>
<dbReference type="InterPro" id="IPR002338">
    <property type="entry name" value="Hemoglobin_a-typ"/>
</dbReference>
<evidence type="ECO:0000313" key="10">
    <source>
        <dbReference type="RefSeq" id="XP_054826121.1"/>
    </source>
</evidence>
<dbReference type="PRINTS" id="PR00612">
    <property type="entry name" value="ALPHAHAEM"/>
</dbReference>
<keyword evidence="4 7" id="KW-0561">Oxygen transport</keyword>
<dbReference type="InterPro" id="IPR009050">
    <property type="entry name" value="Globin-like_sf"/>
</dbReference>
<dbReference type="AlphaFoldDB" id="A0AA97IV20"/>
<dbReference type="InterPro" id="IPR000971">
    <property type="entry name" value="Globin"/>
</dbReference>
<dbReference type="GO" id="GO:0005833">
    <property type="term" value="C:hemoglobin complex"/>
    <property type="evidence" value="ECO:0007669"/>
    <property type="project" value="InterPro"/>
</dbReference>
<dbReference type="Proteomes" id="UP001190640">
    <property type="component" value="Chromosome 2"/>
</dbReference>
<dbReference type="PROSITE" id="PS01033">
    <property type="entry name" value="GLOBIN"/>
    <property type="match status" value="1"/>
</dbReference>
<dbReference type="InterPro" id="IPR050056">
    <property type="entry name" value="Hemoglobin_oxygen_transport"/>
</dbReference>
<evidence type="ECO:0000256" key="6">
    <source>
        <dbReference type="ARBA" id="ARBA00023004"/>
    </source>
</evidence>
<accession>A0AA97IV20</accession>
<evidence type="ECO:0000256" key="2">
    <source>
        <dbReference type="ARBA" id="ARBA00022448"/>
    </source>
</evidence>
<evidence type="ECO:0000256" key="4">
    <source>
        <dbReference type="ARBA" id="ARBA00022621"/>
    </source>
</evidence>
<dbReference type="GO" id="GO:0005344">
    <property type="term" value="F:oxygen carrier activity"/>
    <property type="evidence" value="ECO:0007669"/>
    <property type="project" value="UniProtKB-KW"/>
</dbReference>
<keyword evidence="2 7" id="KW-0813">Transport</keyword>
<sequence>MELSEADKKRVRAVWAGLSSQMEDIGEEALRRLFTVFPQSKAFFPHFDLSPGSADVKALGKKVMDGLSRVVTHLDQPCRDLVGLRALVVGKLGLDSATFQRLAQSILQTLQAHSRGAESPEEAAALDRFMQQVAAALYS</sequence>
<reference evidence="10" key="1">
    <citation type="submission" date="2025-08" db="UniProtKB">
        <authorList>
            <consortium name="RefSeq"/>
        </authorList>
    </citation>
    <scope>IDENTIFICATION</scope>
    <source>
        <tissue evidence="10">Blood</tissue>
    </source>
</reference>
<dbReference type="SUPFAM" id="SSF46458">
    <property type="entry name" value="Globin-like"/>
    <property type="match status" value="1"/>
</dbReference>
<dbReference type="GO" id="GO:0031720">
    <property type="term" value="F:haptoglobin binding"/>
    <property type="evidence" value="ECO:0007669"/>
    <property type="project" value="TreeGrafter"/>
</dbReference>
<keyword evidence="9" id="KW-1185">Reference proteome</keyword>
<dbReference type="PANTHER" id="PTHR11442">
    <property type="entry name" value="HEMOGLOBIN FAMILY MEMBER"/>
    <property type="match status" value="1"/>
</dbReference>
<comment type="similarity">
    <text evidence="1 7">Belongs to the globin family.</text>
</comment>
<evidence type="ECO:0000259" key="8">
    <source>
        <dbReference type="PROSITE" id="PS01033"/>
    </source>
</evidence>
<dbReference type="GO" id="GO:0046872">
    <property type="term" value="F:metal ion binding"/>
    <property type="evidence" value="ECO:0007669"/>
    <property type="project" value="UniProtKB-KW"/>
</dbReference>
<dbReference type="GO" id="GO:0072562">
    <property type="term" value="C:blood microparticle"/>
    <property type="evidence" value="ECO:0007669"/>
    <property type="project" value="TreeGrafter"/>
</dbReference>
<evidence type="ECO:0000256" key="7">
    <source>
        <dbReference type="RuleBase" id="RU000356"/>
    </source>
</evidence>
<dbReference type="GO" id="GO:0043177">
    <property type="term" value="F:organic acid binding"/>
    <property type="evidence" value="ECO:0007669"/>
    <property type="project" value="TreeGrafter"/>
</dbReference>
<dbReference type="Gene3D" id="1.10.490.10">
    <property type="entry name" value="Globins"/>
    <property type="match status" value="1"/>
</dbReference>
<keyword evidence="6" id="KW-0408">Iron</keyword>
<dbReference type="Pfam" id="PF00042">
    <property type="entry name" value="Globin"/>
    <property type="match status" value="1"/>
</dbReference>
<dbReference type="GO" id="GO:0042744">
    <property type="term" value="P:hydrogen peroxide catabolic process"/>
    <property type="evidence" value="ECO:0007669"/>
    <property type="project" value="TreeGrafter"/>
</dbReference>
<proteinExistence type="inferred from homology"/>
<name>A0AA97IV20_EUBMA</name>
<dbReference type="GO" id="GO:0031838">
    <property type="term" value="C:haptoglobin-hemoglobin complex"/>
    <property type="evidence" value="ECO:0007669"/>
    <property type="project" value="TreeGrafter"/>
</dbReference>
<evidence type="ECO:0000256" key="3">
    <source>
        <dbReference type="ARBA" id="ARBA00022617"/>
    </source>
</evidence>
<dbReference type="GO" id="GO:0019825">
    <property type="term" value="F:oxygen binding"/>
    <property type="evidence" value="ECO:0007669"/>
    <property type="project" value="InterPro"/>
</dbReference>
<keyword evidence="3 7" id="KW-0349">Heme</keyword>
<dbReference type="GO" id="GO:0020037">
    <property type="term" value="F:heme binding"/>
    <property type="evidence" value="ECO:0007669"/>
    <property type="project" value="InterPro"/>
</dbReference>
<dbReference type="RefSeq" id="XP_054826121.1">
    <property type="nucleotide sequence ID" value="XM_054970146.1"/>
</dbReference>
<organism evidence="9 10">
    <name type="scientific">Eublepharis macularius</name>
    <name type="common">Leopard gecko</name>
    <name type="synonym">Cyrtodactylus macularius</name>
    <dbReference type="NCBI Taxonomy" id="481883"/>
    <lineage>
        <taxon>Eukaryota</taxon>
        <taxon>Metazoa</taxon>
        <taxon>Chordata</taxon>
        <taxon>Craniata</taxon>
        <taxon>Vertebrata</taxon>
        <taxon>Euteleostomi</taxon>
        <taxon>Lepidosauria</taxon>
        <taxon>Squamata</taxon>
        <taxon>Bifurcata</taxon>
        <taxon>Gekkota</taxon>
        <taxon>Eublepharidae</taxon>
        <taxon>Eublepharinae</taxon>
        <taxon>Eublepharis</taxon>
    </lineage>
</organism>
<dbReference type="GeneID" id="129323625"/>